<dbReference type="Pfam" id="PF00535">
    <property type="entry name" value="Glycos_transf_2"/>
    <property type="match status" value="1"/>
</dbReference>
<dbReference type="Gene3D" id="3.90.550.10">
    <property type="entry name" value="Spore Coat Polysaccharide Biosynthesis Protein SpsA, Chain A"/>
    <property type="match status" value="1"/>
</dbReference>
<dbReference type="SUPFAM" id="SSF53448">
    <property type="entry name" value="Nucleotide-diphospho-sugar transferases"/>
    <property type="match status" value="1"/>
</dbReference>
<sequence length="84" mass="9664">MIVAAHNEEAVIAHIVDSLFRQNYPRNLFDVFVIADNCTDRTAEIAEEHGAIVYRRINNSARGKGYAWSGCLKKYTTWEKNMMQ</sequence>
<protein>
    <submittedName>
        <fullName evidence="5">Glycosyltransferase</fullName>
    </submittedName>
</protein>
<dbReference type="Proteomes" id="UP000019109">
    <property type="component" value="Unassembled WGS sequence"/>
</dbReference>
<dbReference type="AlphaFoldDB" id="W4V7Y9"/>
<dbReference type="InterPro" id="IPR001173">
    <property type="entry name" value="Glyco_trans_2-like"/>
</dbReference>
<dbReference type="GO" id="GO:0016757">
    <property type="term" value="F:glycosyltransferase activity"/>
    <property type="evidence" value="ECO:0007669"/>
    <property type="project" value="UniProtKB-KW"/>
</dbReference>
<accession>W4V7Y9</accession>
<comment type="similarity">
    <text evidence="1">Belongs to the glycosyltransferase 2 family.</text>
</comment>
<evidence type="ECO:0000313" key="5">
    <source>
        <dbReference type="EMBL" id="GAE89490.1"/>
    </source>
</evidence>
<reference evidence="5" key="1">
    <citation type="journal article" date="2014" name="Genome Announc.">
        <title>Draft Genome Sequence of Clostridium straminisolvens Strain JCM 21531T, Isolated from a Cellulose-Degrading Bacterial Community.</title>
        <authorList>
            <person name="Yuki M."/>
            <person name="Oshima K."/>
            <person name="Suda W."/>
            <person name="Sakamoto M."/>
            <person name="Kitamura K."/>
            <person name="Iida T."/>
            <person name="Hattori M."/>
            <person name="Ohkuma M."/>
        </authorList>
    </citation>
    <scope>NUCLEOTIDE SEQUENCE [LARGE SCALE GENOMIC DNA]</scope>
    <source>
        <strain evidence="5">JCM 21531</strain>
    </source>
</reference>
<keyword evidence="3 5" id="KW-0808">Transferase</keyword>
<comment type="caution">
    <text evidence="5">The sequence shown here is derived from an EMBL/GenBank/DDBJ whole genome shotgun (WGS) entry which is preliminary data.</text>
</comment>
<dbReference type="EMBL" id="BAVR01000038">
    <property type="protein sequence ID" value="GAE89490.1"/>
    <property type="molecule type" value="Genomic_DNA"/>
</dbReference>
<dbReference type="PANTHER" id="PTHR43630:SF1">
    <property type="entry name" value="POLY-BETA-1,6-N-ACETYL-D-GLUCOSAMINE SYNTHASE"/>
    <property type="match status" value="1"/>
</dbReference>
<evidence type="ECO:0000259" key="4">
    <source>
        <dbReference type="Pfam" id="PF00535"/>
    </source>
</evidence>
<evidence type="ECO:0000256" key="1">
    <source>
        <dbReference type="ARBA" id="ARBA00006739"/>
    </source>
</evidence>
<evidence type="ECO:0000313" key="6">
    <source>
        <dbReference type="Proteomes" id="UP000019109"/>
    </source>
</evidence>
<dbReference type="STRING" id="1294263.JCM21531_3022"/>
<keyword evidence="2" id="KW-0328">Glycosyltransferase</keyword>
<evidence type="ECO:0000256" key="2">
    <source>
        <dbReference type="ARBA" id="ARBA00022676"/>
    </source>
</evidence>
<name>W4V7Y9_9FIRM</name>
<dbReference type="InterPro" id="IPR029044">
    <property type="entry name" value="Nucleotide-diphossugar_trans"/>
</dbReference>
<keyword evidence="6" id="KW-1185">Reference proteome</keyword>
<dbReference type="PANTHER" id="PTHR43630">
    <property type="entry name" value="POLY-BETA-1,6-N-ACETYL-D-GLUCOSAMINE SYNTHASE"/>
    <property type="match status" value="1"/>
</dbReference>
<feature type="domain" description="Glycosyltransferase 2-like" evidence="4">
    <location>
        <begin position="2"/>
        <end position="74"/>
    </location>
</feature>
<organism evidence="5 6">
    <name type="scientific">Acetivibrio straminisolvens JCM 21531</name>
    <dbReference type="NCBI Taxonomy" id="1294263"/>
    <lineage>
        <taxon>Bacteria</taxon>
        <taxon>Bacillati</taxon>
        <taxon>Bacillota</taxon>
        <taxon>Clostridia</taxon>
        <taxon>Eubacteriales</taxon>
        <taxon>Oscillospiraceae</taxon>
        <taxon>Acetivibrio</taxon>
    </lineage>
</organism>
<gene>
    <name evidence="5" type="ORF">JCM21531_3022</name>
</gene>
<proteinExistence type="inferred from homology"/>
<evidence type="ECO:0000256" key="3">
    <source>
        <dbReference type="ARBA" id="ARBA00022679"/>
    </source>
</evidence>